<dbReference type="RefSeq" id="WP_112333500.1">
    <property type="nucleotide sequence ID" value="NZ_JBKYJQ010000001.1"/>
</dbReference>
<evidence type="ECO:0000313" key="3">
    <source>
        <dbReference type="Proteomes" id="UP000249377"/>
    </source>
</evidence>
<evidence type="ECO:0000313" key="2">
    <source>
        <dbReference type="EMBL" id="RAQ22589.1"/>
    </source>
</evidence>
<dbReference type="AlphaFoldDB" id="A0A328UCJ0"/>
<accession>A0A328UCJ0</accession>
<comment type="caution">
    <text evidence="2">The sequence shown here is derived from an EMBL/GenBank/DDBJ whole genome shotgun (WGS) entry which is preliminary data.</text>
</comment>
<keyword evidence="3" id="KW-1185">Reference proteome</keyword>
<reference evidence="2 3" key="1">
    <citation type="submission" date="2018-06" db="EMBL/GenBank/DDBJ databases">
        <title>Noncontiguous genome sequence of Ruminococcaceae bacterium ASD2818.</title>
        <authorList>
            <person name="Chaplin A.V."/>
            <person name="Sokolova S.R."/>
            <person name="Kochetkova T.O."/>
            <person name="Goltsov A.Y."/>
            <person name="Trofimov D.Y."/>
            <person name="Efimov B.A."/>
        </authorList>
    </citation>
    <scope>NUCLEOTIDE SEQUENCE [LARGE SCALE GENOMIC DNA]</scope>
    <source>
        <strain evidence="2 3">ASD2818</strain>
    </source>
</reference>
<name>A0A328UCJ0_9FIRM</name>
<gene>
    <name evidence="2" type="ORF">DPQ25_12445</name>
</gene>
<feature type="transmembrane region" description="Helical" evidence="1">
    <location>
        <begin position="214"/>
        <end position="234"/>
    </location>
</feature>
<feature type="transmembrane region" description="Helical" evidence="1">
    <location>
        <begin position="21"/>
        <end position="39"/>
    </location>
</feature>
<protein>
    <submittedName>
        <fullName evidence="2">Uncharacterized protein</fullName>
    </submittedName>
</protein>
<feature type="transmembrane region" description="Helical" evidence="1">
    <location>
        <begin position="181"/>
        <end position="205"/>
    </location>
</feature>
<evidence type="ECO:0000256" key="1">
    <source>
        <dbReference type="SAM" id="Phobius"/>
    </source>
</evidence>
<dbReference type="EMBL" id="QLYR01000011">
    <property type="protein sequence ID" value="RAQ22589.1"/>
    <property type="molecule type" value="Genomic_DNA"/>
</dbReference>
<keyword evidence="1" id="KW-0812">Transmembrane</keyword>
<keyword evidence="1" id="KW-0472">Membrane</keyword>
<feature type="transmembrane region" description="Helical" evidence="1">
    <location>
        <begin position="74"/>
        <end position="93"/>
    </location>
</feature>
<sequence length="285" mass="31771">MEKHGNTGIFRMQLVRMATRAEFKIACVLSFLFIVLAFVEECCSQWGADQSDLYTAASGWVGNITQVMGVTLQAFYLLAISLIAALPFADSFLEDRKSHNLASVLVRTTWGAYRRTGIFLSFAGGFLVILAPLLVSQLLSFLLFPATGGKIEGYASWGAWMFSPTLSEAYVFPYLLLNHPYLHNLVFIFYASLFGGMNAVASYLLSLLGVHKKLLVLGLPAVFWLCYDLLLTFINPSLIFEIYLYPNDSVFKQPWFFFALPLCMLAVLLLGAAAAKRYRTEAALQ</sequence>
<organism evidence="2 3">
    <name type="scientific">Hydrogeniiclostridium mannosilyticum</name>
    <dbReference type="NCBI Taxonomy" id="2764322"/>
    <lineage>
        <taxon>Bacteria</taxon>
        <taxon>Bacillati</taxon>
        <taxon>Bacillota</taxon>
        <taxon>Clostridia</taxon>
        <taxon>Eubacteriales</taxon>
        <taxon>Acutalibacteraceae</taxon>
        <taxon>Hydrogeniiclostridium</taxon>
    </lineage>
</organism>
<proteinExistence type="predicted"/>
<feature type="transmembrane region" description="Helical" evidence="1">
    <location>
        <begin position="117"/>
        <end position="144"/>
    </location>
</feature>
<feature type="transmembrane region" description="Helical" evidence="1">
    <location>
        <begin position="254"/>
        <end position="275"/>
    </location>
</feature>
<dbReference type="Proteomes" id="UP000249377">
    <property type="component" value="Unassembled WGS sequence"/>
</dbReference>
<keyword evidence="1" id="KW-1133">Transmembrane helix</keyword>